<name>A0A2Z2KTT8_9BACL</name>
<gene>
    <name evidence="1" type="ORF">B9T62_28125</name>
</gene>
<accession>A0A2Z2KTT8</accession>
<sequence length="363" mass="42536">MIVELRNQFAKQVFFTNFFKGESANVESKILSDAIENNLLSPEIIEHLKTSTLIEAINNDPLPFSNDLTCDFIVKLVFLNTMNKKLGEIIRSIYVGYVAMERRLPRPYVYIPFYDKSRLVIIDATTAYQLDQINEIITIKFMRKYGYFDKLSKDFDESLLNKLLFKFKDPYSKKYLFEYEDYIITSGGEELFDNYAILLSEIYEVSLGFIIGHEVGHCYLEHSGYSDDTQINHDMEIEADECAVLFIKEFLNFYKQKIDQGHEELQLSGIASAIIYMAISSTKSPFQFDSTHPSLRKRYLLVIFSIFNRFSKKCAMDLVEIVKCTCEETKLHSWDEKWWVISPEFFEKIEEKLPEIRKNAKIN</sequence>
<reference evidence="1 2" key="1">
    <citation type="submission" date="2017-06" db="EMBL/GenBank/DDBJ databases">
        <title>Complete genome sequence of Paenibacillus donghaensis KCTC 13049T isolated from East Sea sediment, South Korea.</title>
        <authorList>
            <person name="Jung B.K."/>
            <person name="Hong S.-J."/>
            <person name="Shin J.-H."/>
        </authorList>
    </citation>
    <scope>NUCLEOTIDE SEQUENCE [LARGE SCALE GENOMIC DNA]</scope>
    <source>
        <strain evidence="1 2">KCTC 13049</strain>
    </source>
</reference>
<evidence type="ECO:0000313" key="2">
    <source>
        <dbReference type="Proteomes" id="UP000249890"/>
    </source>
</evidence>
<evidence type="ECO:0000313" key="1">
    <source>
        <dbReference type="EMBL" id="ASA24291.1"/>
    </source>
</evidence>
<proteinExistence type="predicted"/>
<organism evidence="1 2">
    <name type="scientific">Paenibacillus donghaensis</name>
    <dbReference type="NCBI Taxonomy" id="414771"/>
    <lineage>
        <taxon>Bacteria</taxon>
        <taxon>Bacillati</taxon>
        <taxon>Bacillota</taxon>
        <taxon>Bacilli</taxon>
        <taxon>Bacillales</taxon>
        <taxon>Paenibacillaceae</taxon>
        <taxon>Paenibacillus</taxon>
    </lineage>
</organism>
<keyword evidence="2" id="KW-1185">Reference proteome</keyword>
<dbReference type="EMBL" id="CP021780">
    <property type="protein sequence ID" value="ASA24291.1"/>
    <property type="molecule type" value="Genomic_DNA"/>
</dbReference>
<dbReference type="KEGG" id="pdh:B9T62_28125"/>
<dbReference type="Proteomes" id="UP000249890">
    <property type="component" value="Chromosome"/>
</dbReference>
<dbReference type="AlphaFoldDB" id="A0A2Z2KTT8"/>
<protein>
    <submittedName>
        <fullName evidence="1">Uncharacterized protein</fullName>
    </submittedName>
</protein>